<dbReference type="SMR" id="C4QWZ9"/>
<dbReference type="FunCoup" id="C4QWZ9">
    <property type="interactions" value="218"/>
</dbReference>
<dbReference type="FunFam" id="3.30.1360.180:FF:000003">
    <property type="entry name" value="Type I phosphodiesterase/nucleotide pyrophosphatase family protein"/>
    <property type="match status" value="1"/>
</dbReference>
<dbReference type="PANTHER" id="PTHR10151:SF120">
    <property type="entry name" value="BIS(5'-ADENOSYL)-TRIPHOSPHATASE"/>
    <property type="match status" value="1"/>
</dbReference>
<dbReference type="SUPFAM" id="SSF53649">
    <property type="entry name" value="Alkaline phosphatase-like"/>
    <property type="match status" value="1"/>
</dbReference>
<dbReference type="RefSeq" id="XP_002490053.1">
    <property type="nucleotide sequence ID" value="XM_002490008.1"/>
</dbReference>
<dbReference type="GO" id="GO:0047429">
    <property type="term" value="F:nucleoside triphosphate diphosphatase activity"/>
    <property type="evidence" value="ECO:0007669"/>
    <property type="project" value="TreeGrafter"/>
</dbReference>
<evidence type="ECO:0000256" key="1">
    <source>
        <dbReference type="SAM" id="Phobius"/>
    </source>
</evidence>
<protein>
    <submittedName>
        <fullName evidence="2">Nucleotide pyrophosphatase/phosphodiesterase family member</fullName>
    </submittedName>
</protein>
<feature type="transmembrane region" description="Helical" evidence="1">
    <location>
        <begin position="90"/>
        <end position="108"/>
    </location>
</feature>
<dbReference type="CDD" id="cd16018">
    <property type="entry name" value="Enpp"/>
    <property type="match status" value="1"/>
</dbReference>
<organism evidence="2 3">
    <name type="scientific">Komagataella phaffii (strain GS115 / ATCC 20864)</name>
    <name type="common">Yeast</name>
    <name type="synonym">Pichia pastoris</name>
    <dbReference type="NCBI Taxonomy" id="644223"/>
    <lineage>
        <taxon>Eukaryota</taxon>
        <taxon>Fungi</taxon>
        <taxon>Dikarya</taxon>
        <taxon>Ascomycota</taxon>
        <taxon>Saccharomycotina</taxon>
        <taxon>Pichiomycetes</taxon>
        <taxon>Pichiales</taxon>
        <taxon>Pichiaceae</taxon>
        <taxon>Komagataella</taxon>
    </lineage>
</organism>
<dbReference type="OrthoDB" id="415411at2759"/>
<dbReference type="Proteomes" id="UP000000314">
    <property type="component" value="Chromosome 1"/>
</dbReference>
<dbReference type="Gene3D" id="3.40.720.10">
    <property type="entry name" value="Alkaline Phosphatase, subunit A"/>
    <property type="match status" value="1"/>
</dbReference>
<dbReference type="PANTHER" id="PTHR10151">
    <property type="entry name" value="ECTONUCLEOTIDE PYROPHOSPHATASE/PHOSPHODIESTERASE"/>
    <property type="match status" value="1"/>
</dbReference>
<gene>
    <name evidence="2" type="ordered locus">PAS_chr1-1_0395</name>
</gene>
<keyword evidence="1" id="KW-1133">Transmembrane helix</keyword>
<reference evidence="2 3" key="1">
    <citation type="journal article" date="2009" name="Nat. Biotechnol.">
        <title>Genome sequence of the recombinant protein production host Pichia pastoris.</title>
        <authorList>
            <person name="De Schutter K."/>
            <person name="Lin Y.C."/>
            <person name="Tiels P."/>
            <person name="Van Hecke A."/>
            <person name="Glinka S."/>
            <person name="Weber-Lehmann J."/>
            <person name="Rouze P."/>
            <person name="Van de Peer Y."/>
            <person name="Callewaert N."/>
        </authorList>
    </citation>
    <scope>NUCLEOTIDE SEQUENCE [LARGE SCALE GENOMIC DNA]</scope>
    <source>
        <strain evidence="3">GS115 / ATCC 20864</strain>
    </source>
</reference>
<keyword evidence="3" id="KW-1185">Reference proteome</keyword>
<dbReference type="GeneID" id="8196525"/>
<dbReference type="EMBL" id="FN392319">
    <property type="protein sequence ID" value="CAY67772.1"/>
    <property type="molecule type" value="Genomic_DNA"/>
</dbReference>
<dbReference type="InterPro" id="IPR017850">
    <property type="entry name" value="Alkaline_phosphatase_core_sf"/>
</dbReference>
<keyword evidence="1" id="KW-0812">Transmembrane</keyword>
<dbReference type="KEGG" id="ppa:PAS_chr1-1_0395"/>
<dbReference type="InterPro" id="IPR002591">
    <property type="entry name" value="Phosphodiest/P_Trfase"/>
</dbReference>
<accession>C4QWZ9</accession>
<dbReference type="STRING" id="644223.C4QWZ9"/>
<dbReference type="GO" id="GO:0017111">
    <property type="term" value="F:ribonucleoside triphosphate phosphatase activity"/>
    <property type="evidence" value="ECO:0007669"/>
    <property type="project" value="TreeGrafter"/>
</dbReference>
<dbReference type="Pfam" id="PF01663">
    <property type="entry name" value="Phosphodiest"/>
    <property type="match status" value="1"/>
</dbReference>
<dbReference type="eggNOG" id="KOG2645">
    <property type="taxonomic scope" value="Eukaryota"/>
</dbReference>
<name>C4QWZ9_KOMPG</name>
<dbReference type="InParanoid" id="C4QWZ9"/>
<sequence length="657" mass="74463">MTERFSVDVPVTNLDAHLEEDDVILDPIVTNLQDYQKPSFLSSIWSKLFNKSSDDEFFLEDIELEGGDLAVSSSFSFNRDKRVKMKRSQIALLVGFIGVVALLGGWLVRGVFNSDLDKFQDVNIPVEQSKVSDRKLLLNNGTTPYHATTIVISLDGFHPHYISPDLTPFMHELLSEGYGAPYMVPSFPSSTFPNHWTMITGLFPSEHGIVGNTFFDPDSNRQFVNTNPRLSLDPEWWGGEPIWKTLDSNNITTSVHMWPGSEVPFETGQPLQVDPYNGSESLDSKKSTILNWLDKDISERPELILSYVPIIDSLGHKFGTHGEKLTEGLKSVDFFLDSVYQGITERNLTDIVNYIVVSDHGMAPTSNQRLIYLDDIVDMDSIDHIDGWPLFGIRPRIPVAKFFKELEKNWEHHLLKEHFSVYLKENLPEEWHFGTNTNQYSNRIAPIWVVPKVGWSITTHEDMENKMEFDYKPKGVHGYNNTEVLMRAIFLGVGPYFTETLQGSLKVNPFPNIELYNIICNTFNINPAPNNGSLDIISLKNLLPNDWHDSLNYPGIQIDDEPFMVINSSYDQIWRVSYPENPKVELTETRTLATRTATSNSLSNPSTSASTENKISELIIDVIDDIEEAIEDAVEDASDLVDEVSEDISEAIGDWKK</sequence>
<evidence type="ECO:0000313" key="3">
    <source>
        <dbReference type="Proteomes" id="UP000000314"/>
    </source>
</evidence>
<evidence type="ECO:0000313" key="2">
    <source>
        <dbReference type="EMBL" id="CAY67772.1"/>
    </source>
</evidence>
<dbReference type="AlphaFoldDB" id="C4QWZ9"/>
<proteinExistence type="predicted"/>
<dbReference type="HOGENOM" id="CLU_017594_4_0_1"/>
<dbReference type="Gene3D" id="3.30.1360.180">
    <property type="match status" value="1"/>
</dbReference>
<keyword evidence="1" id="KW-0472">Membrane</keyword>
<dbReference type="GO" id="GO:0009141">
    <property type="term" value="P:nucleoside triphosphate metabolic process"/>
    <property type="evidence" value="ECO:0007669"/>
    <property type="project" value="TreeGrafter"/>
</dbReference>